<dbReference type="SUPFAM" id="SSF51161">
    <property type="entry name" value="Trimeric LpxA-like enzymes"/>
    <property type="match status" value="1"/>
</dbReference>
<dbReference type="NCBIfam" id="NF002060">
    <property type="entry name" value="PRK00892.1"/>
    <property type="match status" value="1"/>
</dbReference>
<dbReference type="InterPro" id="IPR011004">
    <property type="entry name" value="Trimer_LpxA-like_sf"/>
</dbReference>
<keyword evidence="5 7" id="KW-0012">Acyltransferase</keyword>
<keyword evidence="3 7" id="KW-0808">Transferase</keyword>
<dbReference type="GO" id="GO:0103118">
    <property type="term" value="F:UDP-3-O-[(3R)-3-hydroxyacyl]-glucosamine N-acyltransferase activity"/>
    <property type="evidence" value="ECO:0007669"/>
    <property type="project" value="UniProtKB-EC"/>
</dbReference>
<dbReference type="Pfam" id="PF00132">
    <property type="entry name" value="Hexapep"/>
    <property type="match status" value="2"/>
</dbReference>
<protein>
    <submittedName>
        <fullName evidence="7">UDP-3-O-(3-hydroxymyristoyl)glucosamine N-acyltransferase</fullName>
        <ecNumber evidence="7">2.3.1.191</ecNumber>
    </submittedName>
</protein>
<organism evidence="7 8">
    <name type="scientific">Paenibacillus gansuensis</name>
    <dbReference type="NCBI Taxonomy" id="306542"/>
    <lineage>
        <taxon>Bacteria</taxon>
        <taxon>Bacillati</taxon>
        <taxon>Bacillota</taxon>
        <taxon>Bacilli</taxon>
        <taxon>Bacillales</taxon>
        <taxon>Paenibacillaceae</taxon>
        <taxon>Paenibacillus</taxon>
    </lineage>
</organism>
<evidence type="ECO:0000256" key="2">
    <source>
        <dbReference type="ARBA" id="ARBA00022556"/>
    </source>
</evidence>
<comment type="caution">
    <text evidence="7">The sequence shown here is derived from an EMBL/GenBank/DDBJ whole genome shotgun (WGS) entry which is preliminary data.</text>
</comment>
<accession>A0ABW5PBX8</accession>
<name>A0ABW5PBX8_9BACL</name>
<dbReference type="PROSITE" id="PS50287">
    <property type="entry name" value="SRCR_2"/>
    <property type="match status" value="1"/>
</dbReference>
<dbReference type="InterPro" id="IPR007691">
    <property type="entry name" value="LpxD"/>
</dbReference>
<feature type="domain" description="SRCR" evidence="6">
    <location>
        <begin position="21"/>
        <end position="68"/>
    </location>
</feature>
<dbReference type="EC" id="2.3.1.191" evidence="7"/>
<dbReference type="InterPro" id="IPR001190">
    <property type="entry name" value="SRCR"/>
</dbReference>
<gene>
    <name evidence="7" type="ORF">ACFSUF_08075</name>
</gene>
<sequence>MNIKLKLSDVLLFLESKGILCRLTSGPRQAGTVLSGFSSIYDTKPGTLTWMTAQDLDWSTVQAAAVICSHKAVVPEGTGIPFIAVEHPKHAFALVMQEYVPKTAAAGISPTAVIGEHCTIGKNVHIGHYTVLGDRVAIGDNTRIESHVTIHDRVSVGSGCTIHSGVVIGTDGFGYETGTDGTAFKIPHVGGVRIQDGVEIGSNSCIARGVLSDTVIGNHTKIGNLTHISHNVSIGEHTMITHLAHIGGSLTVGNHCWIGPGSVYKQGLTVGDHSLTGLGAVVIRDVLPSDVVAGVPAKPLKKTKADE</sequence>
<evidence type="ECO:0000313" key="7">
    <source>
        <dbReference type="EMBL" id="MFD2612376.1"/>
    </source>
</evidence>
<keyword evidence="8" id="KW-1185">Reference proteome</keyword>
<dbReference type="InterPro" id="IPR001451">
    <property type="entry name" value="Hexapep"/>
</dbReference>
<reference evidence="8" key="1">
    <citation type="journal article" date="2019" name="Int. J. Syst. Evol. Microbiol.">
        <title>The Global Catalogue of Microorganisms (GCM) 10K type strain sequencing project: providing services to taxonomists for standard genome sequencing and annotation.</title>
        <authorList>
            <consortium name="The Broad Institute Genomics Platform"/>
            <consortium name="The Broad Institute Genome Sequencing Center for Infectious Disease"/>
            <person name="Wu L."/>
            <person name="Ma J."/>
        </authorList>
    </citation>
    <scope>NUCLEOTIDE SEQUENCE [LARGE SCALE GENOMIC DNA]</scope>
    <source>
        <strain evidence="8">KCTC 3950</strain>
    </source>
</reference>
<evidence type="ECO:0000256" key="5">
    <source>
        <dbReference type="ARBA" id="ARBA00023315"/>
    </source>
</evidence>
<evidence type="ECO:0000256" key="1">
    <source>
        <dbReference type="ARBA" id="ARBA00022516"/>
    </source>
</evidence>
<proteinExistence type="predicted"/>
<evidence type="ECO:0000313" key="8">
    <source>
        <dbReference type="Proteomes" id="UP001597541"/>
    </source>
</evidence>
<evidence type="ECO:0000256" key="3">
    <source>
        <dbReference type="ARBA" id="ARBA00022679"/>
    </source>
</evidence>
<dbReference type="CDD" id="cd03352">
    <property type="entry name" value="LbH_LpxD"/>
    <property type="match status" value="1"/>
</dbReference>
<keyword evidence="1" id="KW-0444">Lipid biosynthesis</keyword>
<dbReference type="PANTHER" id="PTHR43378">
    <property type="entry name" value="UDP-3-O-ACYLGLUCOSAMINE N-ACYLTRANSFERASE"/>
    <property type="match status" value="1"/>
</dbReference>
<dbReference type="Gene3D" id="3.40.1390.10">
    <property type="entry name" value="MurE/MurF, N-terminal domain"/>
    <property type="match status" value="1"/>
</dbReference>
<dbReference type="Gene3D" id="2.160.10.10">
    <property type="entry name" value="Hexapeptide repeat proteins"/>
    <property type="match status" value="1"/>
</dbReference>
<dbReference type="EMBL" id="JBHUME010000007">
    <property type="protein sequence ID" value="MFD2612376.1"/>
    <property type="molecule type" value="Genomic_DNA"/>
</dbReference>
<keyword evidence="4" id="KW-0443">Lipid metabolism</keyword>
<dbReference type="RefSeq" id="WP_377601895.1">
    <property type="nucleotide sequence ID" value="NZ_JBHUME010000007.1"/>
</dbReference>
<keyword evidence="2" id="KW-0441">Lipid A biosynthesis</keyword>
<evidence type="ECO:0000259" key="6">
    <source>
        <dbReference type="PROSITE" id="PS50287"/>
    </source>
</evidence>
<evidence type="ECO:0000256" key="4">
    <source>
        <dbReference type="ARBA" id="ARBA00023098"/>
    </source>
</evidence>
<dbReference type="PANTHER" id="PTHR43378:SF2">
    <property type="entry name" value="UDP-3-O-ACYLGLUCOSAMINE N-ACYLTRANSFERASE 1, MITOCHONDRIAL-RELATED"/>
    <property type="match status" value="1"/>
</dbReference>
<dbReference type="Proteomes" id="UP001597541">
    <property type="component" value="Unassembled WGS sequence"/>
</dbReference>